<dbReference type="AlphaFoldDB" id="A0A918NNX2"/>
<gene>
    <name evidence="1" type="ORF">GCM10010515_59840</name>
</gene>
<comment type="caution">
    <text evidence="1">The sequence shown here is derived from an EMBL/GenBank/DDBJ whole genome shotgun (WGS) entry which is preliminary data.</text>
</comment>
<dbReference type="Proteomes" id="UP000645555">
    <property type="component" value="Unassembled WGS sequence"/>
</dbReference>
<sequence length="74" mass="8362">MATLGLKSRHQPKDSIQELHFRSRPPIVRDRPQQADQAALFNGLANTGQVAAEQVETGARRRMGGQRPRVRQQF</sequence>
<accession>A0A918NNX2</accession>
<keyword evidence="2" id="KW-1185">Reference proteome</keyword>
<proteinExistence type="predicted"/>
<dbReference type="EMBL" id="BMWD01000025">
    <property type="protein sequence ID" value="GGX84292.1"/>
    <property type="molecule type" value="Genomic_DNA"/>
</dbReference>
<name>A0A918NNX2_9ACTN</name>
<evidence type="ECO:0000313" key="1">
    <source>
        <dbReference type="EMBL" id="GGX84292.1"/>
    </source>
</evidence>
<reference evidence="1" key="2">
    <citation type="submission" date="2020-09" db="EMBL/GenBank/DDBJ databases">
        <authorList>
            <person name="Sun Q."/>
            <person name="Ohkuma M."/>
        </authorList>
    </citation>
    <scope>NUCLEOTIDE SEQUENCE</scope>
    <source>
        <strain evidence="1">JCM 4956</strain>
    </source>
</reference>
<protein>
    <submittedName>
        <fullName evidence="1">Uncharacterized protein</fullName>
    </submittedName>
</protein>
<organism evidence="1 2">
    <name type="scientific">Streptomyces fructofermentans</name>
    <dbReference type="NCBI Taxonomy" id="152141"/>
    <lineage>
        <taxon>Bacteria</taxon>
        <taxon>Bacillati</taxon>
        <taxon>Actinomycetota</taxon>
        <taxon>Actinomycetes</taxon>
        <taxon>Kitasatosporales</taxon>
        <taxon>Streptomycetaceae</taxon>
        <taxon>Streptomyces</taxon>
    </lineage>
</organism>
<reference evidence="1" key="1">
    <citation type="journal article" date="2014" name="Int. J. Syst. Evol. Microbiol.">
        <title>Complete genome sequence of Corynebacterium casei LMG S-19264T (=DSM 44701T), isolated from a smear-ripened cheese.</title>
        <authorList>
            <consortium name="US DOE Joint Genome Institute (JGI-PGF)"/>
            <person name="Walter F."/>
            <person name="Albersmeier A."/>
            <person name="Kalinowski J."/>
            <person name="Ruckert C."/>
        </authorList>
    </citation>
    <scope>NUCLEOTIDE SEQUENCE</scope>
    <source>
        <strain evidence="1">JCM 4956</strain>
    </source>
</reference>
<evidence type="ECO:0000313" key="2">
    <source>
        <dbReference type="Proteomes" id="UP000645555"/>
    </source>
</evidence>